<dbReference type="PROSITE" id="PS51459">
    <property type="entry name" value="FIDO"/>
    <property type="match status" value="1"/>
</dbReference>
<accession>A0ABF7R2G8</accession>
<dbReference type="InterPro" id="IPR003812">
    <property type="entry name" value="Fido"/>
</dbReference>
<protein>
    <recommendedName>
        <fullName evidence="1">Fido domain-containing protein</fullName>
    </recommendedName>
</protein>
<evidence type="ECO:0000313" key="2">
    <source>
        <dbReference type="EMBL" id="BAG27261.1"/>
    </source>
</evidence>
<sequence>MTDQDLFKDIQNGVNAIISTGFTVQGIIAINQQFTNSPIEAHTLPGHLRNYMYNEEDNVHMIAERSYSPNRRLYTLPEIVTEGILQEMIDRFDTSEYTTKDGWRVFADLAKMQPFQDGNKRTALIAANEAMGAFETQDFLVLPLQPESNTKFIGLLMRYYLTDDATQQDRLLDEMVSLTPGTVEQEQVWQAERDRLESIKKLSTRRVKPFWGGNQEFRQRYLKNLPDDQDL</sequence>
<dbReference type="InterPro" id="IPR036597">
    <property type="entry name" value="Fido-like_dom_sf"/>
</dbReference>
<dbReference type="EMBL" id="AP008937">
    <property type="protein sequence ID" value="BAG27261.1"/>
    <property type="molecule type" value="Genomic_DNA"/>
</dbReference>
<dbReference type="KEGG" id="lfe:LAF_0925"/>
<dbReference type="Gene3D" id="1.10.3290.10">
    <property type="entry name" value="Fido-like domain"/>
    <property type="match status" value="1"/>
</dbReference>
<dbReference type="Pfam" id="PF02661">
    <property type="entry name" value="Fic"/>
    <property type="match status" value="1"/>
</dbReference>
<name>A0ABF7R2G8_LIMF3</name>
<feature type="domain" description="Fido" evidence="1">
    <location>
        <begin position="22"/>
        <end position="174"/>
    </location>
</feature>
<dbReference type="RefSeq" id="WP_012391222.1">
    <property type="nucleotide sequence ID" value="NC_010610.1"/>
</dbReference>
<evidence type="ECO:0000313" key="3">
    <source>
        <dbReference type="Proteomes" id="UP000001697"/>
    </source>
</evidence>
<dbReference type="Proteomes" id="UP000001697">
    <property type="component" value="Chromosome"/>
</dbReference>
<proteinExistence type="predicted"/>
<reference evidence="2 3" key="1">
    <citation type="journal article" date="2008" name="DNA Res.">
        <title>Comparative genome analysis of Lactobacillus reuteri and Lactobacillus fermentum reveal a genomic island for reuterin and cobalamin production.</title>
        <authorList>
            <person name="Morita H."/>
            <person name="Toh H."/>
            <person name="Fukuda S."/>
            <person name="Horikawa H."/>
            <person name="Oshima K."/>
            <person name="Suzuki T."/>
            <person name="Murakami M."/>
            <person name="Hisamatsu S."/>
            <person name="Kato Y."/>
            <person name="Takizawa T."/>
            <person name="Fukuoka H."/>
            <person name="Yoshimura T."/>
            <person name="Itoh K."/>
            <person name="O'Sullivan D.J."/>
            <person name="McKay L.L."/>
            <person name="Ohno H."/>
            <person name="Kikuchi J."/>
            <person name="Masaoka T."/>
            <person name="Hattori M."/>
        </authorList>
    </citation>
    <scope>NUCLEOTIDE SEQUENCE [LARGE SCALE GENOMIC DNA]</scope>
    <source>
        <strain evidence="3">NBRC 3956 / LMG 18251</strain>
    </source>
</reference>
<organism evidence="2 3">
    <name type="scientific">Limosilactobacillus fermentum (strain NBRC 3956 / LMG 18251)</name>
    <name type="common">Lactobacillus fermentum</name>
    <dbReference type="NCBI Taxonomy" id="334390"/>
    <lineage>
        <taxon>Bacteria</taxon>
        <taxon>Bacillati</taxon>
        <taxon>Bacillota</taxon>
        <taxon>Bacilli</taxon>
        <taxon>Lactobacillales</taxon>
        <taxon>Lactobacillaceae</taxon>
        <taxon>Limosilactobacillus</taxon>
    </lineage>
</organism>
<evidence type="ECO:0000259" key="1">
    <source>
        <dbReference type="PROSITE" id="PS51459"/>
    </source>
</evidence>
<dbReference type="AlphaFoldDB" id="A0ABF7R2G8"/>
<keyword evidence="3" id="KW-1185">Reference proteome</keyword>
<dbReference type="SUPFAM" id="SSF140931">
    <property type="entry name" value="Fic-like"/>
    <property type="match status" value="1"/>
</dbReference>
<gene>
    <name evidence="2" type="ordered locus">LAF_0925</name>
</gene>